<keyword evidence="2 6" id="KW-0238">DNA-binding</keyword>
<comment type="caution">
    <text evidence="6">The sequence shown here is derived from an EMBL/GenBank/DDBJ whole genome shotgun (WGS) entry which is preliminary data.</text>
</comment>
<proteinExistence type="predicted"/>
<feature type="domain" description="Response regulatory" evidence="5">
    <location>
        <begin position="7"/>
        <end position="123"/>
    </location>
</feature>
<dbReference type="PANTHER" id="PTHR43214">
    <property type="entry name" value="TWO-COMPONENT RESPONSE REGULATOR"/>
    <property type="match status" value="1"/>
</dbReference>
<dbReference type="SMART" id="SM00421">
    <property type="entry name" value="HTH_LUXR"/>
    <property type="match status" value="1"/>
</dbReference>
<evidence type="ECO:0000256" key="2">
    <source>
        <dbReference type="ARBA" id="ARBA00023125"/>
    </source>
</evidence>
<dbReference type="InterPro" id="IPR000792">
    <property type="entry name" value="Tscrpt_reg_LuxR_C"/>
</dbReference>
<protein>
    <submittedName>
        <fullName evidence="6">DNA-binding response regulator</fullName>
    </submittedName>
</protein>
<dbReference type="InterPro" id="IPR011006">
    <property type="entry name" value="CheY-like_superfamily"/>
</dbReference>
<evidence type="ECO:0000313" key="6">
    <source>
        <dbReference type="EMBL" id="GLR84256.1"/>
    </source>
</evidence>
<dbReference type="GO" id="GO:0003677">
    <property type="term" value="F:DNA binding"/>
    <property type="evidence" value="ECO:0007669"/>
    <property type="project" value="UniProtKB-KW"/>
</dbReference>
<dbReference type="PROSITE" id="PS50110">
    <property type="entry name" value="RESPONSE_REGULATORY"/>
    <property type="match status" value="1"/>
</dbReference>
<dbReference type="CDD" id="cd17535">
    <property type="entry name" value="REC_NarL-like"/>
    <property type="match status" value="1"/>
</dbReference>
<dbReference type="Gene3D" id="3.40.50.2300">
    <property type="match status" value="1"/>
</dbReference>
<dbReference type="CDD" id="cd06170">
    <property type="entry name" value="LuxR_C_like"/>
    <property type="match status" value="1"/>
</dbReference>
<dbReference type="SUPFAM" id="SSF46894">
    <property type="entry name" value="C-terminal effector domain of the bipartite response regulators"/>
    <property type="match status" value="1"/>
</dbReference>
<dbReference type="InterPro" id="IPR001789">
    <property type="entry name" value="Sig_transdc_resp-reg_receiver"/>
</dbReference>
<dbReference type="PRINTS" id="PR00038">
    <property type="entry name" value="HTHLUXR"/>
</dbReference>
<gene>
    <name evidence="6" type="ORF">GCM10007857_09660</name>
</gene>
<accession>A0ABQ6ASS5</accession>
<sequence length="227" mass="24768">MRPRSISVLLVDDHAVVREGYRRLLEKHEGITVVAEAADAASAYQAYKSKKPDVVVMDVSLPGRGGIDAIRQIRQWDPDARLLVFTMHLSATFALQAFRAGAKGFVTKSSPPELLVSAVCDAAAGRVTICPEISDALARSRLQDDASAIDGLSPREFEILRMLLDGRSSEEIAAAFNLSPKTVSNYHYAIKSKLSVSSDVELVLFGLRSGLVTRAEEREHEDDTRSA</sequence>
<dbReference type="RefSeq" id="WP_284261724.1">
    <property type="nucleotide sequence ID" value="NZ_BSOW01000003.1"/>
</dbReference>
<dbReference type="PANTHER" id="PTHR43214:SF43">
    <property type="entry name" value="TWO-COMPONENT RESPONSE REGULATOR"/>
    <property type="match status" value="1"/>
</dbReference>
<evidence type="ECO:0000256" key="3">
    <source>
        <dbReference type="PROSITE-ProRule" id="PRU00169"/>
    </source>
</evidence>
<evidence type="ECO:0000256" key="1">
    <source>
        <dbReference type="ARBA" id="ARBA00022553"/>
    </source>
</evidence>
<reference evidence="7" key="1">
    <citation type="journal article" date="2019" name="Int. J. Syst. Evol. Microbiol.">
        <title>The Global Catalogue of Microorganisms (GCM) 10K type strain sequencing project: providing services to taxonomists for standard genome sequencing and annotation.</title>
        <authorList>
            <consortium name="The Broad Institute Genomics Platform"/>
            <consortium name="The Broad Institute Genome Sequencing Center for Infectious Disease"/>
            <person name="Wu L."/>
            <person name="Ma J."/>
        </authorList>
    </citation>
    <scope>NUCLEOTIDE SEQUENCE [LARGE SCALE GENOMIC DNA]</scope>
    <source>
        <strain evidence="7">NBRC 102520</strain>
    </source>
</reference>
<dbReference type="PROSITE" id="PS00622">
    <property type="entry name" value="HTH_LUXR_1"/>
    <property type="match status" value="1"/>
</dbReference>
<dbReference type="SUPFAM" id="SSF52172">
    <property type="entry name" value="CheY-like"/>
    <property type="match status" value="1"/>
</dbReference>
<keyword evidence="1 3" id="KW-0597">Phosphoprotein</keyword>
<dbReference type="InterPro" id="IPR058245">
    <property type="entry name" value="NreC/VraR/RcsB-like_REC"/>
</dbReference>
<feature type="modified residue" description="4-aspartylphosphate" evidence="3">
    <location>
        <position position="58"/>
    </location>
</feature>
<organism evidence="6 7">
    <name type="scientific">Bradyrhizobium iriomotense</name>
    <dbReference type="NCBI Taxonomy" id="441950"/>
    <lineage>
        <taxon>Bacteria</taxon>
        <taxon>Pseudomonadati</taxon>
        <taxon>Pseudomonadota</taxon>
        <taxon>Alphaproteobacteria</taxon>
        <taxon>Hyphomicrobiales</taxon>
        <taxon>Nitrobacteraceae</taxon>
        <taxon>Bradyrhizobium</taxon>
    </lineage>
</organism>
<evidence type="ECO:0000259" key="4">
    <source>
        <dbReference type="PROSITE" id="PS50043"/>
    </source>
</evidence>
<dbReference type="Pfam" id="PF00196">
    <property type="entry name" value="GerE"/>
    <property type="match status" value="1"/>
</dbReference>
<feature type="domain" description="HTH luxR-type" evidence="4">
    <location>
        <begin position="145"/>
        <end position="210"/>
    </location>
</feature>
<dbReference type="PROSITE" id="PS50043">
    <property type="entry name" value="HTH_LUXR_2"/>
    <property type="match status" value="1"/>
</dbReference>
<dbReference type="Proteomes" id="UP001156905">
    <property type="component" value="Unassembled WGS sequence"/>
</dbReference>
<keyword evidence="7" id="KW-1185">Reference proteome</keyword>
<dbReference type="InterPro" id="IPR016032">
    <property type="entry name" value="Sig_transdc_resp-reg_C-effctor"/>
</dbReference>
<dbReference type="InterPro" id="IPR039420">
    <property type="entry name" value="WalR-like"/>
</dbReference>
<dbReference type="EMBL" id="BSOW01000003">
    <property type="protein sequence ID" value="GLR84256.1"/>
    <property type="molecule type" value="Genomic_DNA"/>
</dbReference>
<dbReference type="Pfam" id="PF00072">
    <property type="entry name" value="Response_reg"/>
    <property type="match status" value="1"/>
</dbReference>
<evidence type="ECO:0000259" key="5">
    <source>
        <dbReference type="PROSITE" id="PS50110"/>
    </source>
</evidence>
<name>A0ABQ6ASS5_9BRAD</name>
<dbReference type="SMART" id="SM00448">
    <property type="entry name" value="REC"/>
    <property type="match status" value="1"/>
</dbReference>
<evidence type="ECO:0000313" key="7">
    <source>
        <dbReference type="Proteomes" id="UP001156905"/>
    </source>
</evidence>